<protein>
    <submittedName>
        <fullName evidence="1">Uncharacterized protein</fullName>
    </submittedName>
</protein>
<dbReference type="OrthoDB" id="1551227at2"/>
<keyword evidence="2" id="KW-1185">Reference proteome</keyword>
<accession>A0A4R1J9A2</accession>
<evidence type="ECO:0000313" key="2">
    <source>
        <dbReference type="Proteomes" id="UP000295565"/>
    </source>
</evidence>
<dbReference type="RefSeq" id="WP_131913629.1">
    <property type="nucleotide sequence ID" value="NZ_OU594967.1"/>
</dbReference>
<reference evidence="1 2" key="1">
    <citation type="submission" date="2019-03" db="EMBL/GenBank/DDBJ databases">
        <title>Genomic Encyclopedia of Type Strains, Phase IV (KMG-IV): sequencing the most valuable type-strain genomes for metagenomic binning, comparative biology and taxonomic classification.</title>
        <authorList>
            <person name="Goeker M."/>
        </authorList>
    </citation>
    <scope>NUCLEOTIDE SEQUENCE [LARGE SCALE GENOMIC DNA]</scope>
    <source>
        <strain evidence="1 2">DSM 18577</strain>
    </source>
</reference>
<comment type="caution">
    <text evidence="1">The sequence shown here is derived from an EMBL/GenBank/DDBJ whole genome shotgun (WGS) entry which is preliminary data.</text>
</comment>
<gene>
    <name evidence="1" type="ORF">EV690_2867</name>
</gene>
<dbReference type="AlphaFoldDB" id="A0A4R1J9A2"/>
<sequence length="86" mass="10052">MSTENYQNVRSAYSFFHENLGNKIKLQDVSNATGWKDSTVSTYFNKKWKGIILTRVKPGIYRVCMSENMSLEEFGELHSQVDQRLR</sequence>
<dbReference type="EMBL" id="SMGD01000015">
    <property type="protein sequence ID" value="TCK47166.1"/>
    <property type="molecule type" value="Genomic_DNA"/>
</dbReference>
<evidence type="ECO:0000313" key="1">
    <source>
        <dbReference type="EMBL" id="TCK47166.1"/>
    </source>
</evidence>
<name>A0A4R1J9A2_9GAMM</name>
<dbReference type="Proteomes" id="UP000295565">
    <property type="component" value="Unassembled WGS sequence"/>
</dbReference>
<proteinExistence type="predicted"/>
<organism evidence="1 2">
    <name type="scientific">Celerinatantimonas diazotrophica</name>
    <dbReference type="NCBI Taxonomy" id="412034"/>
    <lineage>
        <taxon>Bacteria</taxon>
        <taxon>Pseudomonadati</taxon>
        <taxon>Pseudomonadota</taxon>
        <taxon>Gammaproteobacteria</taxon>
        <taxon>Celerinatantimonadaceae</taxon>
        <taxon>Celerinatantimonas</taxon>
    </lineage>
</organism>